<dbReference type="Proteomes" id="UP000658225">
    <property type="component" value="Unassembled WGS sequence"/>
</dbReference>
<protein>
    <submittedName>
        <fullName evidence="1">Type III secretory pathway component EscV</fullName>
    </submittedName>
</protein>
<evidence type="ECO:0000313" key="1">
    <source>
        <dbReference type="EMBL" id="MBE1555395.1"/>
    </source>
</evidence>
<comment type="caution">
    <text evidence="1">The sequence shown here is derived from an EMBL/GenBank/DDBJ whole genome shotgun (WGS) entry which is preliminary data.</text>
</comment>
<dbReference type="AlphaFoldDB" id="A0A927MIP8"/>
<name>A0A927MIP8_9BACL</name>
<proteinExistence type="predicted"/>
<reference evidence="1" key="1">
    <citation type="submission" date="2020-10" db="EMBL/GenBank/DDBJ databases">
        <title>Genomic Encyclopedia of Type Strains, Phase IV (KMG-IV): sequencing the most valuable type-strain genomes for metagenomic binning, comparative biology and taxonomic classification.</title>
        <authorList>
            <person name="Goeker M."/>
        </authorList>
    </citation>
    <scope>NUCLEOTIDE SEQUENCE</scope>
    <source>
        <strain evidence="1">DSM 13886</strain>
    </source>
</reference>
<dbReference type="EMBL" id="JADBEL010000013">
    <property type="protein sequence ID" value="MBE1555395.1"/>
    <property type="molecule type" value="Genomic_DNA"/>
</dbReference>
<dbReference type="RefSeq" id="WP_192599124.1">
    <property type="nucleotide sequence ID" value="NZ_JADBEL010000013.1"/>
</dbReference>
<keyword evidence="2" id="KW-1185">Reference proteome</keyword>
<organism evidence="1 2">
    <name type="scientific">Sporosarcina limicola</name>
    <dbReference type="NCBI Taxonomy" id="34101"/>
    <lineage>
        <taxon>Bacteria</taxon>
        <taxon>Bacillati</taxon>
        <taxon>Bacillota</taxon>
        <taxon>Bacilli</taxon>
        <taxon>Bacillales</taxon>
        <taxon>Caryophanaceae</taxon>
        <taxon>Sporosarcina</taxon>
    </lineage>
</organism>
<sequence length="63" mass="7292">MDNGTGFTWTYGAAARNTVNMLTALIHVDGFEKQLLNIVNYIRSTLSSHVFWRSVCKKKDWRE</sequence>
<accession>A0A927MIP8</accession>
<evidence type="ECO:0000313" key="2">
    <source>
        <dbReference type="Proteomes" id="UP000658225"/>
    </source>
</evidence>
<gene>
    <name evidence="1" type="ORF">H4683_002500</name>
</gene>